<dbReference type="Gene3D" id="1.10.150.20">
    <property type="entry name" value="5' to 3' exonuclease, C-terminal subdomain"/>
    <property type="match status" value="1"/>
</dbReference>
<dbReference type="GO" id="GO:0030420">
    <property type="term" value="P:establishment of competence for transformation"/>
    <property type="evidence" value="ECO:0007669"/>
    <property type="project" value="InterPro"/>
</dbReference>
<accession>A0A2M8RUJ4</accession>
<feature type="domain" description="TfoX N-terminal" evidence="1">
    <location>
        <begin position="19"/>
        <end position="106"/>
    </location>
</feature>
<dbReference type="Proteomes" id="UP000230282">
    <property type="component" value="Unassembled WGS sequence"/>
</dbReference>
<dbReference type="AlphaFoldDB" id="A0A2M8RUJ4"/>
<dbReference type="InterPro" id="IPR007076">
    <property type="entry name" value="TfoX_N"/>
</dbReference>
<dbReference type="EMBL" id="PHGZ01000020">
    <property type="protein sequence ID" value="PJG82539.1"/>
    <property type="molecule type" value="Genomic_DNA"/>
</dbReference>
<evidence type="ECO:0000259" key="2">
    <source>
        <dbReference type="Pfam" id="PF04994"/>
    </source>
</evidence>
<dbReference type="PANTHER" id="PTHR36121">
    <property type="entry name" value="PROTEIN SXY"/>
    <property type="match status" value="1"/>
</dbReference>
<dbReference type="SUPFAM" id="SSF159894">
    <property type="entry name" value="YgaC/TfoX-N like"/>
    <property type="match status" value="1"/>
</dbReference>
<dbReference type="RefSeq" id="WP_100297250.1">
    <property type="nucleotide sequence ID" value="NZ_PHGZ01000020.1"/>
</dbReference>
<organism evidence="3 4">
    <name type="scientific">Caviibacterium pharyngocola</name>
    <dbReference type="NCBI Taxonomy" id="28159"/>
    <lineage>
        <taxon>Bacteria</taxon>
        <taxon>Pseudomonadati</taxon>
        <taxon>Pseudomonadota</taxon>
        <taxon>Gammaproteobacteria</taxon>
        <taxon>Pasteurellales</taxon>
        <taxon>Pasteurellaceae</taxon>
        <taxon>Caviibacterium</taxon>
    </lineage>
</organism>
<sequence length="216" mass="24453">MKITEKNTKEIRHTLNELIGNVTARNLFTGYGLFHQDIMFGLYQSGIFYLKAENELATHLENQGAVSYLTSSRSPPLNIGHYYRLPQAVIQDKAVFKRLVILSIQQIRAKKLAEALAKKNRIKELPNLSIKHERLLAKINIQDIATFKTVGAANCFVRLKKEGVSVNLLLFWNLTAALLNKNVNLLTEKERTNALNRLNTALVNAGFRKIKLPDQA</sequence>
<name>A0A2M8RUJ4_9PAST</name>
<evidence type="ECO:0000313" key="4">
    <source>
        <dbReference type="Proteomes" id="UP000230282"/>
    </source>
</evidence>
<keyword evidence="4" id="KW-1185">Reference proteome</keyword>
<dbReference type="InterPro" id="IPR047525">
    <property type="entry name" value="TfoX-like"/>
</dbReference>
<gene>
    <name evidence="3" type="ORF">CVP04_09400</name>
</gene>
<feature type="domain" description="TfoX C-terminal" evidence="2">
    <location>
        <begin position="119"/>
        <end position="193"/>
    </location>
</feature>
<dbReference type="OrthoDB" id="4225809at2"/>
<dbReference type="PIRSF" id="PIRSF028788">
    <property type="entry name" value="TfoX_Sxy"/>
    <property type="match status" value="1"/>
</dbReference>
<dbReference type="InterPro" id="IPR007077">
    <property type="entry name" value="TfoX_C"/>
</dbReference>
<comment type="caution">
    <text evidence="3">The sequence shown here is derived from an EMBL/GenBank/DDBJ whole genome shotgun (WGS) entry which is preliminary data.</text>
</comment>
<protein>
    <submittedName>
        <fullName evidence="3">DNA transformation protein</fullName>
    </submittedName>
</protein>
<dbReference type="Gene3D" id="3.30.1460.30">
    <property type="entry name" value="YgaC/TfoX-N like chaperone"/>
    <property type="match status" value="1"/>
</dbReference>
<dbReference type="PANTHER" id="PTHR36121:SF1">
    <property type="entry name" value="PROTEIN SXY"/>
    <property type="match status" value="1"/>
</dbReference>
<dbReference type="InterPro" id="IPR026256">
    <property type="entry name" value="TfoX-like_gammaprotbact"/>
</dbReference>
<reference evidence="3 4" key="1">
    <citation type="submission" date="2017-11" db="EMBL/GenBank/DDBJ databases">
        <title>Reclassification of Bisgaard taxon 5 as Caviibacterium pharyngocola gen. nov., sp. nov.</title>
        <authorList>
            <person name="Christensen H."/>
        </authorList>
    </citation>
    <scope>NUCLEOTIDE SEQUENCE [LARGE SCALE GENOMIC DNA]</scope>
    <source>
        <strain evidence="3 4">7_3</strain>
    </source>
</reference>
<evidence type="ECO:0000259" key="1">
    <source>
        <dbReference type="Pfam" id="PF04993"/>
    </source>
</evidence>
<dbReference type="Pfam" id="PF04994">
    <property type="entry name" value="TfoX_C"/>
    <property type="match status" value="1"/>
</dbReference>
<evidence type="ECO:0000313" key="3">
    <source>
        <dbReference type="EMBL" id="PJG82539.1"/>
    </source>
</evidence>
<proteinExistence type="predicted"/>
<dbReference type="Pfam" id="PF04993">
    <property type="entry name" value="TfoX_N"/>
    <property type="match status" value="1"/>
</dbReference>